<accession>A0ABN8ZXC2</accession>
<gene>
    <name evidence="2" type="ORF">MRATA1EN1_LOCUS25376</name>
</gene>
<feature type="region of interest" description="Disordered" evidence="1">
    <location>
        <begin position="1"/>
        <end position="78"/>
    </location>
</feature>
<dbReference type="Proteomes" id="UP001176941">
    <property type="component" value="Chromosome 6"/>
</dbReference>
<sequence length="170" mass="17658">MSGRRPGSGPAGRGSSPGAAVGGWRLAAAGRARRREGGRERGGRLPPASVRRGSAQASERKQSPAPPPRPLLPLLSQQRGVRHRVALRRRVTALDVISPRPAAPAWSSGRPHGLGVSWERGATGVAGWVPAAVAVWSLSSEQSTGGACGHWTPRARGGLVRPGGGFFLRP</sequence>
<dbReference type="EMBL" id="OX459942">
    <property type="protein sequence ID" value="CAI9176414.1"/>
    <property type="molecule type" value="Genomic_DNA"/>
</dbReference>
<keyword evidence="3" id="KW-1185">Reference proteome</keyword>
<protein>
    <submittedName>
        <fullName evidence="2">Uncharacterized protein</fullName>
    </submittedName>
</protein>
<reference evidence="2" key="1">
    <citation type="submission" date="2023-04" db="EMBL/GenBank/DDBJ databases">
        <authorList>
            <consortium name="ELIXIR-Norway"/>
        </authorList>
    </citation>
    <scope>NUCLEOTIDE SEQUENCE [LARGE SCALE GENOMIC DNA]</scope>
</reference>
<feature type="compositionally biased region" description="Low complexity" evidence="1">
    <location>
        <begin position="1"/>
        <end position="30"/>
    </location>
</feature>
<evidence type="ECO:0000313" key="2">
    <source>
        <dbReference type="EMBL" id="CAI9176414.1"/>
    </source>
</evidence>
<evidence type="ECO:0000256" key="1">
    <source>
        <dbReference type="SAM" id="MobiDB-lite"/>
    </source>
</evidence>
<evidence type="ECO:0000313" key="3">
    <source>
        <dbReference type="Proteomes" id="UP001176941"/>
    </source>
</evidence>
<name>A0ABN8ZXC2_RANTA</name>
<proteinExistence type="predicted"/>
<organism evidence="2 3">
    <name type="scientific">Rangifer tarandus platyrhynchus</name>
    <name type="common">Svalbard reindeer</name>
    <dbReference type="NCBI Taxonomy" id="3082113"/>
    <lineage>
        <taxon>Eukaryota</taxon>
        <taxon>Metazoa</taxon>
        <taxon>Chordata</taxon>
        <taxon>Craniata</taxon>
        <taxon>Vertebrata</taxon>
        <taxon>Euteleostomi</taxon>
        <taxon>Mammalia</taxon>
        <taxon>Eutheria</taxon>
        <taxon>Laurasiatheria</taxon>
        <taxon>Artiodactyla</taxon>
        <taxon>Ruminantia</taxon>
        <taxon>Pecora</taxon>
        <taxon>Cervidae</taxon>
        <taxon>Odocoileinae</taxon>
        <taxon>Rangifer</taxon>
    </lineage>
</organism>